<name>A0ABT5E236_9BACT</name>
<comment type="caution">
    <text evidence="1">The sequence shown here is derived from an EMBL/GenBank/DDBJ whole genome shotgun (WGS) entry which is preliminary data.</text>
</comment>
<keyword evidence="2" id="KW-1185">Reference proteome</keyword>
<accession>A0ABT5E236</accession>
<protein>
    <recommendedName>
        <fullName evidence="3">Lipoprotein</fullName>
    </recommendedName>
</protein>
<sequence length="138" mass="14895">MKHAILILTSVVLGACDPEIEPGLEAEIVDVDASLPLAARPSDDFIALEWSLAAKIDAQLGRDAFVGIGEPPRPIEKFRLPEYEDETELVHCEDNGKASCFCFGVTSCKSARWASVCAPGTEDCGIVSCTCDWKPPQK</sequence>
<dbReference type="Proteomes" id="UP001221686">
    <property type="component" value="Unassembled WGS sequence"/>
</dbReference>
<dbReference type="PROSITE" id="PS51257">
    <property type="entry name" value="PROKAR_LIPOPROTEIN"/>
    <property type="match status" value="1"/>
</dbReference>
<evidence type="ECO:0000313" key="2">
    <source>
        <dbReference type="Proteomes" id="UP001221686"/>
    </source>
</evidence>
<proteinExistence type="predicted"/>
<evidence type="ECO:0008006" key="3">
    <source>
        <dbReference type="Google" id="ProtNLM"/>
    </source>
</evidence>
<gene>
    <name evidence="1" type="ORF">POL25_23755</name>
</gene>
<reference evidence="1 2" key="1">
    <citation type="submission" date="2022-11" db="EMBL/GenBank/DDBJ databases">
        <title>Minimal conservation of predation-associated metabolite biosynthetic gene clusters underscores biosynthetic potential of Myxococcota including descriptions for ten novel species: Archangium lansinium sp. nov., Myxococcus landrumus sp. nov., Nannocystis bai.</title>
        <authorList>
            <person name="Ahearne A."/>
            <person name="Stevens C."/>
            <person name="Dowd S."/>
        </authorList>
    </citation>
    <scope>NUCLEOTIDE SEQUENCE [LARGE SCALE GENOMIC DNA]</scope>
    <source>
        <strain evidence="1 2">BB15-2</strain>
    </source>
</reference>
<evidence type="ECO:0000313" key="1">
    <source>
        <dbReference type="EMBL" id="MDC0719935.1"/>
    </source>
</evidence>
<dbReference type="RefSeq" id="WP_272088432.1">
    <property type="nucleotide sequence ID" value="NZ_JAQNDL010000002.1"/>
</dbReference>
<organism evidence="1 2">
    <name type="scientific">Nannocystis bainbridge</name>
    <dbReference type="NCBI Taxonomy" id="2995303"/>
    <lineage>
        <taxon>Bacteria</taxon>
        <taxon>Pseudomonadati</taxon>
        <taxon>Myxococcota</taxon>
        <taxon>Polyangia</taxon>
        <taxon>Nannocystales</taxon>
        <taxon>Nannocystaceae</taxon>
        <taxon>Nannocystis</taxon>
    </lineage>
</organism>
<dbReference type="EMBL" id="JAQNDL010000002">
    <property type="protein sequence ID" value="MDC0719935.1"/>
    <property type="molecule type" value="Genomic_DNA"/>
</dbReference>